<dbReference type="Proteomes" id="UP001232973">
    <property type="component" value="Unassembled WGS sequence"/>
</dbReference>
<comment type="caution">
    <text evidence="3">The sequence shown here is derived from an EMBL/GenBank/DDBJ whole genome shotgun (WGS) entry which is preliminary data.</text>
</comment>
<keyword evidence="2" id="KW-1133">Transmembrane helix</keyword>
<dbReference type="RefSeq" id="WP_274455704.1">
    <property type="nucleotide sequence ID" value="NZ_CP067097.1"/>
</dbReference>
<feature type="transmembrane region" description="Helical" evidence="2">
    <location>
        <begin position="16"/>
        <end position="33"/>
    </location>
</feature>
<name>A0ABT9XEQ4_9BACL</name>
<evidence type="ECO:0000313" key="3">
    <source>
        <dbReference type="EMBL" id="MDQ0188298.1"/>
    </source>
</evidence>
<keyword evidence="2" id="KW-0812">Transmembrane</keyword>
<keyword evidence="4" id="KW-1185">Reference proteome</keyword>
<feature type="transmembrane region" description="Helical" evidence="2">
    <location>
        <begin position="69"/>
        <end position="89"/>
    </location>
</feature>
<evidence type="ECO:0000256" key="1">
    <source>
        <dbReference type="SAM" id="MobiDB-lite"/>
    </source>
</evidence>
<feature type="region of interest" description="Disordered" evidence="1">
    <location>
        <begin position="133"/>
        <end position="158"/>
    </location>
</feature>
<proteinExistence type="predicted"/>
<evidence type="ECO:0000256" key="2">
    <source>
        <dbReference type="SAM" id="Phobius"/>
    </source>
</evidence>
<dbReference type="EMBL" id="JAUSTP010000001">
    <property type="protein sequence ID" value="MDQ0188298.1"/>
    <property type="molecule type" value="Genomic_DNA"/>
</dbReference>
<keyword evidence="2" id="KW-0472">Membrane</keyword>
<feature type="transmembrane region" description="Helical" evidence="2">
    <location>
        <begin position="101"/>
        <end position="120"/>
    </location>
</feature>
<feature type="transmembrane region" description="Helical" evidence="2">
    <location>
        <begin position="39"/>
        <end position="57"/>
    </location>
</feature>
<accession>A0ABT9XEQ4</accession>
<organism evidence="3 4">
    <name type="scientific">Alicyclobacillus cycloheptanicus</name>
    <dbReference type="NCBI Taxonomy" id="1457"/>
    <lineage>
        <taxon>Bacteria</taxon>
        <taxon>Bacillati</taxon>
        <taxon>Bacillota</taxon>
        <taxon>Bacilli</taxon>
        <taxon>Bacillales</taxon>
        <taxon>Alicyclobacillaceae</taxon>
        <taxon>Alicyclobacillus</taxon>
    </lineage>
</organism>
<sequence>MQNGNESKSSWNGWRFRYVGMTVLVIVVLQVVADYAIHYKLVTTIPLGVLFAAYVIIPRIKERRLGNALLGALAVWVIDVILEVFIDFHGNELAAANRSAFLQYNLYALALGVVVCWGYLKLTEWSERKRAQMEAKRQAETQPAQPVRRHHKKKKRRK</sequence>
<reference evidence="3 4" key="1">
    <citation type="submission" date="2023-07" db="EMBL/GenBank/DDBJ databases">
        <title>Genomic Encyclopedia of Type Strains, Phase IV (KMG-IV): sequencing the most valuable type-strain genomes for metagenomic binning, comparative biology and taxonomic classification.</title>
        <authorList>
            <person name="Goeker M."/>
        </authorList>
    </citation>
    <scope>NUCLEOTIDE SEQUENCE [LARGE SCALE GENOMIC DNA]</scope>
    <source>
        <strain evidence="3 4">DSM 4006</strain>
    </source>
</reference>
<feature type="compositionally biased region" description="Basic residues" evidence="1">
    <location>
        <begin position="147"/>
        <end position="158"/>
    </location>
</feature>
<protein>
    <submittedName>
        <fullName evidence="3">Uncharacterized protein</fullName>
    </submittedName>
</protein>
<gene>
    <name evidence="3" type="ORF">J2S03_000102</name>
</gene>
<evidence type="ECO:0000313" key="4">
    <source>
        <dbReference type="Proteomes" id="UP001232973"/>
    </source>
</evidence>